<dbReference type="AlphaFoldDB" id="A0AAV0CII3"/>
<gene>
    <name evidence="3" type="ORF">CEPIT_LOCUS5572</name>
</gene>
<evidence type="ECO:0000313" key="3">
    <source>
        <dbReference type="EMBL" id="CAH9075659.1"/>
    </source>
</evidence>
<dbReference type="Proteomes" id="UP001152523">
    <property type="component" value="Unassembled WGS sequence"/>
</dbReference>
<feature type="transmembrane region" description="Helical" evidence="2">
    <location>
        <begin position="126"/>
        <end position="143"/>
    </location>
</feature>
<dbReference type="EMBL" id="CAMAPF010000029">
    <property type="protein sequence ID" value="CAH9075659.1"/>
    <property type="molecule type" value="Genomic_DNA"/>
</dbReference>
<keyword evidence="2" id="KW-1133">Transmembrane helix</keyword>
<keyword evidence="2" id="KW-0472">Membrane</keyword>
<dbReference type="Gene3D" id="1.20.1250.20">
    <property type="entry name" value="MFS general substrate transporter like domains"/>
    <property type="match status" value="1"/>
</dbReference>
<feature type="transmembrane region" description="Helical" evidence="2">
    <location>
        <begin position="47"/>
        <end position="69"/>
    </location>
</feature>
<reference evidence="3" key="1">
    <citation type="submission" date="2022-07" db="EMBL/GenBank/DDBJ databases">
        <authorList>
            <person name="Macas J."/>
            <person name="Novak P."/>
            <person name="Neumann P."/>
        </authorList>
    </citation>
    <scope>NUCLEOTIDE SEQUENCE</scope>
</reference>
<proteinExistence type="inferred from homology"/>
<comment type="caution">
    <text evidence="3">The sequence shown here is derived from an EMBL/GenBank/DDBJ whole genome shotgun (WGS) entry which is preliminary data.</text>
</comment>
<sequence>MLRGRHKHIFKSQWYFLLSSQLLFLGPFVFHGPFVLESIGLLVKPTVAASLIGSFLVMLTSLVGVPLIVDRFGARKMALISVFALSISQVLLILHTSLLSLALFYSSLHSKQIFLELYFLTSPGSFIVYFYYSCCSFHSVPFLPKMCTT</sequence>
<feature type="transmembrane region" description="Helical" evidence="2">
    <location>
        <begin position="81"/>
        <end position="106"/>
    </location>
</feature>
<evidence type="ECO:0000256" key="1">
    <source>
        <dbReference type="ARBA" id="ARBA00044504"/>
    </source>
</evidence>
<dbReference type="InterPro" id="IPR036259">
    <property type="entry name" value="MFS_trans_sf"/>
</dbReference>
<keyword evidence="2" id="KW-0812">Transmembrane</keyword>
<evidence type="ECO:0000256" key="2">
    <source>
        <dbReference type="SAM" id="Phobius"/>
    </source>
</evidence>
<accession>A0AAV0CII3</accession>
<keyword evidence="4" id="KW-1185">Reference proteome</keyword>
<evidence type="ECO:0000313" key="4">
    <source>
        <dbReference type="Proteomes" id="UP001152523"/>
    </source>
</evidence>
<name>A0AAV0CII3_9ASTE</name>
<evidence type="ECO:0008006" key="5">
    <source>
        <dbReference type="Google" id="ProtNLM"/>
    </source>
</evidence>
<feature type="transmembrane region" description="Helical" evidence="2">
    <location>
        <begin position="12"/>
        <end position="35"/>
    </location>
</feature>
<protein>
    <recommendedName>
        <fullName evidence="5">Major facilitator superfamily (MFS) profile domain-containing protein</fullName>
    </recommendedName>
</protein>
<organism evidence="3 4">
    <name type="scientific">Cuscuta epithymum</name>
    <dbReference type="NCBI Taxonomy" id="186058"/>
    <lineage>
        <taxon>Eukaryota</taxon>
        <taxon>Viridiplantae</taxon>
        <taxon>Streptophyta</taxon>
        <taxon>Embryophyta</taxon>
        <taxon>Tracheophyta</taxon>
        <taxon>Spermatophyta</taxon>
        <taxon>Magnoliopsida</taxon>
        <taxon>eudicotyledons</taxon>
        <taxon>Gunneridae</taxon>
        <taxon>Pentapetalae</taxon>
        <taxon>asterids</taxon>
        <taxon>lamiids</taxon>
        <taxon>Solanales</taxon>
        <taxon>Convolvulaceae</taxon>
        <taxon>Cuscuteae</taxon>
        <taxon>Cuscuta</taxon>
        <taxon>Cuscuta subgen. Cuscuta</taxon>
    </lineage>
</organism>
<comment type="similarity">
    <text evidence="1">Belongs to the major facilitator superfamily. Phosphate:H(+) symporter (TC 2.A.1.9) family.</text>
</comment>